<reference evidence="2 3" key="1">
    <citation type="submission" date="2019-06" db="EMBL/GenBank/DDBJ databases">
        <title>WGS assembly of Gossypium darwinii.</title>
        <authorList>
            <person name="Chen Z.J."/>
            <person name="Sreedasyam A."/>
            <person name="Ando A."/>
            <person name="Song Q."/>
            <person name="De L."/>
            <person name="Hulse-Kemp A."/>
            <person name="Ding M."/>
            <person name="Ye W."/>
            <person name="Kirkbride R."/>
            <person name="Jenkins J."/>
            <person name="Plott C."/>
            <person name="Lovell J."/>
            <person name="Lin Y.-M."/>
            <person name="Vaughn R."/>
            <person name="Liu B."/>
            <person name="Li W."/>
            <person name="Simpson S."/>
            <person name="Scheffler B."/>
            <person name="Saski C."/>
            <person name="Grover C."/>
            <person name="Hu G."/>
            <person name="Conover J."/>
            <person name="Carlson J."/>
            <person name="Shu S."/>
            <person name="Boston L."/>
            <person name="Williams M."/>
            <person name="Peterson D."/>
            <person name="Mcgee K."/>
            <person name="Jones D."/>
            <person name="Wendel J."/>
            <person name="Stelly D."/>
            <person name="Grimwood J."/>
            <person name="Schmutz J."/>
        </authorList>
    </citation>
    <scope>NUCLEOTIDE SEQUENCE [LARGE SCALE GENOMIC DNA]</scope>
    <source>
        <strain evidence="2">1808015.09</strain>
    </source>
</reference>
<gene>
    <name evidence="2" type="ORF">ES288_A06G074400v1</name>
</gene>
<dbReference type="Proteomes" id="UP000323506">
    <property type="component" value="Chromosome A06"/>
</dbReference>
<keyword evidence="1" id="KW-0472">Membrane</keyword>
<evidence type="ECO:0000256" key="1">
    <source>
        <dbReference type="SAM" id="Phobius"/>
    </source>
</evidence>
<sequence length="125" mass="13324">MGWNKFISWVGLWVCLVVVVGYESVESRKLEAEKKKPEWFFDGNPSWGIGGGGFRRGNSFGFGHSFSFGKGVGFSFGFGRPGYVQNGGGGGGGGIGAFNLESIIRKMIKGTTMVGEDEEVVVEAG</sequence>
<protein>
    <submittedName>
        <fullName evidence="2">Uncharacterized protein</fullName>
    </submittedName>
</protein>
<feature type="transmembrane region" description="Helical" evidence="1">
    <location>
        <begin position="6"/>
        <end position="25"/>
    </location>
</feature>
<accession>A0A5D2G2W5</accession>
<name>A0A5D2G2W5_GOSDA</name>
<keyword evidence="1" id="KW-1133">Transmembrane helix</keyword>
<organism evidence="2 3">
    <name type="scientific">Gossypium darwinii</name>
    <name type="common">Darwin's cotton</name>
    <name type="synonym">Gossypium barbadense var. darwinii</name>
    <dbReference type="NCBI Taxonomy" id="34276"/>
    <lineage>
        <taxon>Eukaryota</taxon>
        <taxon>Viridiplantae</taxon>
        <taxon>Streptophyta</taxon>
        <taxon>Embryophyta</taxon>
        <taxon>Tracheophyta</taxon>
        <taxon>Spermatophyta</taxon>
        <taxon>Magnoliopsida</taxon>
        <taxon>eudicotyledons</taxon>
        <taxon>Gunneridae</taxon>
        <taxon>Pentapetalae</taxon>
        <taxon>rosids</taxon>
        <taxon>malvids</taxon>
        <taxon>Malvales</taxon>
        <taxon>Malvaceae</taxon>
        <taxon>Malvoideae</taxon>
        <taxon>Gossypium</taxon>
    </lineage>
</organism>
<evidence type="ECO:0000313" key="3">
    <source>
        <dbReference type="Proteomes" id="UP000323506"/>
    </source>
</evidence>
<dbReference type="EMBL" id="CM017693">
    <property type="protein sequence ID" value="TYH12527.1"/>
    <property type="molecule type" value="Genomic_DNA"/>
</dbReference>
<proteinExistence type="predicted"/>
<evidence type="ECO:0000313" key="2">
    <source>
        <dbReference type="EMBL" id="TYH12527.1"/>
    </source>
</evidence>
<keyword evidence="3" id="KW-1185">Reference proteome</keyword>
<dbReference type="AlphaFoldDB" id="A0A5D2G2W5"/>
<keyword evidence="1" id="KW-0812">Transmembrane</keyword>